<evidence type="ECO:0000313" key="2">
    <source>
        <dbReference type="EMBL" id="PZM17214.1"/>
    </source>
</evidence>
<evidence type="ECO:0000256" key="1">
    <source>
        <dbReference type="SAM" id="MobiDB-lite"/>
    </source>
</evidence>
<dbReference type="EMBL" id="PCDP01000001">
    <property type="protein sequence ID" value="PZM17214.1"/>
    <property type="molecule type" value="Genomic_DNA"/>
</dbReference>
<dbReference type="AlphaFoldDB" id="A0A2W4DMK3"/>
<sequence length="263" mass="29312">MCRRLSLIPVAVLLVVGWMVLSGFDHLTQSIFGSGGSASMSVEPYEILLRNAAWPSGRYSGARDKFTEWKLVVPRAYLVNEIGTNGAIYWPVQARSRTRTTGDALLDWLAGRHYQSYYPDLDTVLDSASSELKPAVFASEEERRQSFVGIGLGNRSSFPDVPVADYCVREDDANALLKSVGSNVTLYGCMAEMPRCNIKTILDGWTVDITVPRRLYNQPDNMCRIARAFLNKYTTKRDPYYPPSALDETNATPPSRTPASRQP</sequence>
<comment type="caution">
    <text evidence="2">The sequence shown here is derived from an EMBL/GenBank/DDBJ whole genome shotgun (WGS) entry which is preliminary data.</text>
</comment>
<evidence type="ECO:0000313" key="3">
    <source>
        <dbReference type="Proteomes" id="UP000248925"/>
    </source>
</evidence>
<proteinExistence type="predicted"/>
<feature type="region of interest" description="Disordered" evidence="1">
    <location>
        <begin position="240"/>
        <end position="263"/>
    </location>
</feature>
<name>A0A2W4DMK3_9HYPH</name>
<protein>
    <submittedName>
        <fullName evidence="2">Uncharacterized protein</fullName>
    </submittedName>
</protein>
<feature type="compositionally biased region" description="Polar residues" evidence="1">
    <location>
        <begin position="247"/>
        <end position="263"/>
    </location>
</feature>
<dbReference type="OrthoDB" id="8450710at2"/>
<organism evidence="2 3">
    <name type="scientific">Rhizobium tubonense</name>
    <dbReference type="NCBI Taxonomy" id="484088"/>
    <lineage>
        <taxon>Bacteria</taxon>
        <taxon>Pseudomonadati</taxon>
        <taxon>Pseudomonadota</taxon>
        <taxon>Alphaproteobacteria</taxon>
        <taxon>Hyphomicrobiales</taxon>
        <taxon>Rhizobiaceae</taxon>
        <taxon>Rhizobium/Agrobacterium group</taxon>
        <taxon>Rhizobium</taxon>
    </lineage>
</organism>
<gene>
    <name evidence="2" type="ORF">CPY51_03030</name>
</gene>
<accession>A0A2W4DMK3</accession>
<reference evidence="2 3" key="1">
    <citation type="journal article" date="2018" name="Sci. Rep.">
        <title>Rhizobium tumorigenes sp. nov., a novel plant tumorigenic bacterium isolated from cane gall tumors on thornless blackberry.</title>
        <authorList>
            <person name="Kuzmanovi N."/>
            <person name="Smalla K."/>
            <person name="Gronow S."/>
            <person name="PuBawska J."/>
        </authorList>
    </citation>
    <scope>NUCLEOTIDE SEQUENCE [LARGE SCALE GENOMIC DNA]</scope>
    <source>
        <strain evidence="2 3">CCBAU 85046</strain>
    </source>
</reference>
<keyword evidence="3" id="KW-1185">Reference proteome</keyword>
<dbReference type="RefSeq" id="WP_111158542.1">
    <property type="nucleotide sequence ID" value="NZ_PCDP01000001.1"/>
</dbReference>
<dbReference type="Proteomes" id="UP000248925">
    <property type="component" value="Unassembled WGS sequence"/>
</dbReference>